<keyword evidence="2" id="KW-0472">Membrane</keyword>
<dbReference type="NCBIfam" id="TIGR02601">
    <property type="entry name" value="autotrns_rpt"/>
    <property type="match status" value="1"/>
</dbReference>
<feature type="transmembrane region" description="Helical" evidence="2">
    <location>
        <begin position="753"/>
        <end position="770"/>
    </location>
</feature>
<dbReference type="InterPro" id="IPR013424">
    <property type="entry name" value="Ice-binding_C"/>
</dbReference>
<comment type="caution">
    <text evidence="4">The sequence shown here is derived from an EMBL/GenBank/DDBJ whole genome shotgun (WGS) entry which is preliminary data.</text>
</comment>
<keyword evidence="2" id="KW-1133">Transmembrane helix</keyword>
<dbReference type="Proteomes" id="UP000078486">
    <property type="component" value="Unassembled WGS sequence"/>
</dbReference>
<evidence type="ECO:0000256" key="2">
    <source>
        <dbReference type="SAM" id="Phobius"/>
    </source>
</evidence>
<dbReference type="AlphaFoldDB" id="A0A178IEZ4"/>
<accession>A0A178IEZ4</accession>
<evidence type="ECO:0000313" key="4">
    <source>
        <dbReference type="EMBL" id="OAM87596.1"/>
    </source>
</evidence>
<dbReference type="NCBIfam" id="TIGR02595">
    <property type="entry name" value="PEP_CTERM"/>
    <property type="match status" value="1"/>
</dbReference>
<dbReference type="EMBL" id="LRRQ01000167">
    <property type="protein sequence ID" value="OAM87596.1"/>
    <property type="molecule type" value="Genomic_DNA"/>
</dbReference>
<evidence type="ECO:0000256" key="1">
    <source>
        <dbReference type="ARBA" id="ARBA00022729"/>
    </source>
</evidence>
<evidence type="ECO:0000313" key="5">
    <source>
        <dbReference type="Proteomes" id="UP000078486"/>
    </source>
</evidence>
<sequence>MANILFTHTSGTYEFQCMTEGTTIVNVAKNSENAAIKVSAGGSVVFGSSVRFNFQRAQSIEVADGGALVVYGRMQGMGTGNVLSKTGAGVLRLAGEVNGIAEICVGRGTVVVDAAASIAKACSVSLDGGGLFLAGGATFESDIVVRGGAAPIGIHGGGTAVLSGALVLNRDTVLGSSPGLQVGMIEITGPVRQAQQVARLTVSGPNPVMLSGSNTYGGGTHVAENSTLYFGAAQAVPSHGTITAEASGYVGAAYILNLQASLIGHLDDEGFRGTLGFDTAAAVITEAIDLSRLCAYQGIGSKSSATISGPITVAPGSPYLFGGGNGVLYIKSNLTGGGAEGVRVQSAFGSPLTVYLQGNNTFPGDVTARYSNIILDSPGALSGHDGVTVADATSAEVKVGAPSRVQFDHAAYVGYTERFSNNFSEFLNRIGAISDPNAIVGIDAADGAGKRVITENIDLSAGFTRTDPYYLGTSSDVAIDGVITPPGGEGQANPLYLTAIRGGNLTVNSSIGGRHVSSLYIGQRTPHDPGTGTVHITNSQNDYTGGTFVLGGMLSVEGSDSLGSGAVTVGAGATFHSLSGITIANRMVLEAGSTLSGGGNHVSPVAAGHGVTLEPSGRGTTGALHFHEGLTLDAGSRINLDLRSASQFDQLCIWNGFQIVGNVNDPIIIKLYSIGGSGPGAYNKFDPTLSYSWRFAYINSGTLPVEGFDPSYFLVDGTEFARWNNVEGGVFGIEMNADGKSLNITFTPVPEPGTYALMGLGIAMLAVFEIRRRRKNRAVSGAPGGGVD</sequence>
<protein>
    <recommendedName>
        <fullName evidence="3">Ice-binding protein C-terminal domain-containing protein</fullName>
    </recommendedName>
</protein>
<reference evidence="4 5" key="1">
    <citation type="submission" date="2016-01" db="EMBL/GenBank/DDBJ databases">
        <title>High potential of lignocellulose degradation of a new Verrucomicrobia species.</title>
        <authorList>
            <person name="Wang Y."/>
            <person name="Shi Y."/>
            <person name="Qiu Z."/>
            <person name="Liu S."/>
            <person name="Yang H."/>
        </authorList>
    </citation>
    <scope>NUCLEOTIDE SEQUENCE [LARGE SCALE GENOMIC DNA]</scope>
    <source>
        <strain evidence="4 5">TSB47</strain>
    </source>
</reference>
<proteinExistence type="predicted"/>
<name>A0A178IEZ4_9BACT</name>
<keyword evidence="5" id="KW-1185">Reference proteome</keyword>
<dbReference type="Pfam" id="PF07589">
    <property type="entry name" value="PEP-CTERM"/>
    <property type="match status" value="1"/>
</dbReference>
<gene>
    <name evidence="4" type="ORF">AW736_22015</name>
</gene>
<feature type="domain" description="Ice-binding protein C-terminal" evidence="3">
    <location>
        <begin position="748"/>
        <end position="773"/>
    </location>
</feature>
<keyword evidence="1" id="KW-0732">Signal</keyword>
<organism evidence="4 5">
    <name type="scientific">Termitidicoccus mucosus</name>
    <dbReference type="NCBI Taxonomy" id="1184151"/>
    <lineage>
        <taxon>Bacteria</taxon>
        <taxon>Pseudomonadati</taxon>
        <taxon>Verrucomicrobiota</taxon>
        <taxon>Opitutia</taxon>
        <taxon>Opitutales</taxon>
        <taxon>Opitutaceae</taxon>
        <taxon>Termitidicoccus</taxon>
    </lineage>
</organism>
<evidence type="ECO:0000259" key="3">
    <source>
        <dbReference type="Pfam" id="PF07589"/>
    </source>
</evidence>
<keyword evidence="2" id="KW-0812">Transmembrane</keyword>
<dbReference type="InterPro" id="IPR013425">
    <property type="entry name" value="Autotrns_rpt"/>
</dbReference>